<dbReference type="Proteomes" id="UP000199301">
    <property type="component" value="Unassembled WGS sequence"/>
</dbReference>
<keyword evidence="5" id="KW-1185">Reference proteome</keyword>
<dbReference type="InterPro" id="IPR024516">
    <property type="entry name" value="Mce_C"/>
</dbReference>
<dbReference type="RefSeq" id="WP_092525942.1">
    <property type="nucleotide sequence ID" value="NZ_FNKO01000002.1"/>
</dbReference>
<dbReference type="STRING" id="995062.SAMN04489718_3662"/>
<dbReference type="Pfam" id="PF11887">
    <property type="entry name" value="Mce4_CUP1"/>
    <property type="match status" value="1"/>
</dbReference>
<dbReference type="InterPro" id="IPR052336">
    <property type="entry name" value="MlaD_Phospholipid_Transporter"/>
</dbReference>
<evidence type="ECO:0000313" key="4">
    <source>
        <dbReference type="EMBL" id="SDR12822.1"/>
    </source>
</evidence>
<feature type="compositionally biased region" description="Gly residues" evidence="1">
    <location>
        <begin position="365"/>
        <end position="375"/>
    </location>
</feature>
<dbReference type="EMBL" id="FNKO01000002">
    <property type="protein sequence ID" value="SDR12822.1"/>
    <property type="molecule type" value="Genomic_DNA"/>
</dbReference>
<protein>
    <submittedName>
        <fullName evidence="4">Phospholipid/cholesterol/gamma-HCH transport system substrate-binding protein</fullName>
    </submittedName>
</protein>
<dbReference type="PANTHER" id="PTHR33371">
    <property type="entry name" value="INTERMEMBRANE PHOSPHOLIPID TRANSPORT SYSTEM BINDING PROTEIN MLAD-RELATED"/>
    <property type="match status" value="1"/>
</dbReference>
<name>A0A1H1GHT2_9ACTN</name>
<dbReference type="GO" id="GO:0005576">
    <property type="term" value="C:extracellular region"/>
    <property type="evidence" value="ECO:0007669"/>
    <property type="project" value="TreeGrafter"/>
</dbReference>
<reference evidence="5" key="1">
    <citation type="submission" date="2016-10" db="EMBL/GenBank/DDBJ databases">
        <authorList>
            <person name="Varghese N."/>
            <person name="Submissions S."/>
        </authorList>
    </citation>
    <scope>NUCLEOTIDE SEQUENCE [LARGE SCALE GENOMIC DNA]</scope>
    <source>
        <strain evidence="5">DSM 45459</strain>
    </source>
</reference>
<proteinExistence type="predicted"/>
<gene>
    <name evidence="4" type="ORF">SAMN04489718_3662</name>
</gene>
<evidence type="ECO:0000259" key="2">
    <source>
        <dbReference type="Pfam" id="PF02470"/>
    </source>
</evidence>
<dbReference type="AlphaFoldDB" id="A0A1H1GHT2"/>
<evidence type="ECO:0000256" key="1">
    <source>
        <dbReference type="SAM" id="MobiDB-lite"/>
    </source>
</evidence>
<dbReference type="PANTHER" id="PTHR33371:SF16">
    <property type="entry name" value="MCE-FAMILY PROTEIN MCE3F"/>
    <property type="match status" value="1"/>
</dbReference>
<dbReference type="InterPro" id="IPR003399">
    <property type="entry name" value="Mce/MlaD"/>
</dbReference>
<feature type="region of interest" description="Disordered" evidence="1">
    <location>
        <begin position="334"/>
        <end position="375"/>
    </location>
</feature>
<feature type="domain" description="Mce/MlaD" evidence="2">
    <location>
        <begin position="38"/>
        <end position="114"/>
    </location>
</feature>
<accession>A0A1H1GHT2</accession>
<organism evidence="4 5">
    <name type="scientific">Actinopolyspora saharensis</name>
    <dbReference type="NCBI Taxonomy" id="995062"/>
    <lineage>
        <taxon>Bacteria</taxon>
        <taxon>Bacillati</taxon>
        <taxon>Actinomycetota</taxon>
        <taxon>Actinomycetes</taxon>
        <taxon>Actinopolysporales</taxon>
        <taxon>Actinopolysporaceae</taxon>
        <taxon>Actinopolyspora</taxon>
    </lineage>
</organism>
<sequence>MLTRKVRVQIAAFLAVALVGVSYAGARYAGLDRLFGPRGYVVTVQLASSGGIFPNAEVTYRGVQVGRVGELELTREGVEVPLDIEPSAPRIPADVRAVVANRSVVGEQYVDLRPKSSGGPYLHDGSVVRKRDTTTPLPVEDLLGNVNDLVESVPEDSLRTVVRELGTAFEGNGDELQRVLDTTDEFTAEAAEHLPQTRKLLADTTTVLDTQNDQASAVRSFSADLRLVAEQLEKSDGDIRAVLDRGAPAAEEVGGALRRTGPKLSSLMASGIPTARALEDNAAGLEQMFVTYPAVSAGGFTVAPGDGSAHFGLVLNAFDPMPCVYEGTERRAGDELTPVPLNSDARCEVPEDSPTAVRGSRNAPGGRGAPGGQGE</sequence>
<feature type="domain" description="Mammalian cell entry C-terminal" evidence="3">
    <location>
        <begin position="122"/>
        <end position="306"/>
    </location>
</feature>
<evidence type="ECO:0000259" key="3">
    <source>
        <dbReference type="Pfam" id="PF11887"/>
    </source>
</evidence>
<dbReference type="NCBIfam" id="TIGR00996">
    <property type="entry name" value="Mtu_fam_mce"/>
    <property type="match status" value="1"/>
</dbReference>
<evidence type="ECO:0000313" key="5">
    <source>
        <dbReference type="Proteomes" id="UP000199301"/>
    </source>
</evidence>
<dbReference type="OrthoDB" id="4741753at2"/>
<dbReference type="InterPro" id="IPR005693">
    <property type="entry name" value="Mce"/>
</dbReference>
<dbReference type="Pfam" id="PF02470">
    <property type="entry name" value="MlaD"/>
    <property type="match status" value="1"/>
</dbReference>